<dbReference type="RefSeq" id="WP_054747065.1">
    <property type="nucleotide sequence ID" value="NZ_BBDV01000002.1"/>
</dbReference>
<dbReference type="InterPro" id="IPR026906">
    <property type="entry name" value="LRR_5"/>
</dbReference>
<dbReference type="Gene3D" id="3.80.10.10">
    <property type="entry name" value="Ribonuclease Inhibitor"/>
    <property type="match status" value="1"/>
</dbReference>
<organism evidence="1 2">
    <name type="scientific">Veillonella rogosae JCM 15642</name>
    <dbReference type="NCBI Taxonomy" id="1298595"/>
    <lineage>
        <taxon>Bacteria</taxon>
        <taxon>Bacillati</taxon>
        <taxon>Bacillota</taxon>
        <taxon>Negativicutes</taxon>
        <taxon>Veillonellales</taxon>
        <taxon>Veillonellaceae</taxon>
        <taxon>Veillonella</taxon>
    </lineage>
</organism>
<dbReference type="InterPro" id="IPR032675">
    <property type="entry name" value="LRR_dom_sf"/>
</dbReference>
<sequence>MPEQHVESVLAELRKFETHITRIGDAIIEKGVQSHRKLYDFADEIKKIKGHPYSDAMLLAISNGMGVGLTDEEITKGIIDFTTNNVQINFTETSIPINKYKNDKTIKPLHTYFRVNTIGNYAFNGSNLKKLTSPITTKIGLMTFENCSELEELNLGGFKYKPGIDTSFSLKNCPKFKKLIVNDDSNITMSDYRNKLAVANNTFEIYTYSGKKYNKVTYSFE</sequence>
<keyword evidence="2" id="KW-1185">Reference proteome</keyword>
<evidence type="ECO:0000313" key="2">
    <source>
        <dbReference type="Proteomes" id="UP000238774"/>
    </source>
</evidence>
<dbReference type="EMBL" id="PPCX01000010">
    <property type="protein sequence ID" value="PQL12067.1"/>
    <property type="molecule type" value="Genomic_DNA"/>
</dbReference>
<dbReference type="Proteomes" id="UP000238774">
    <property type="component" value="Unassembled WGS sequence"/>
</dbReference>
<name>A0ABX5BX21_9FIRM</name>
<reference evidence="1 2" key="1">
    <citation type="submission" date="2018-01" db="EMBL/GenBank/DDBJ databases">
        <title>Draft genome sequences of clinical isolates and type strains of oral Veillonella including Veillonella infantum sp., nov.</title>
        <authorList>
            <person name="Mashima I."/>
            <person name="Liao Y.-C."/>
            <person name="Sabharwal A."/>
            <person name="Haase E.M."/>
            <person name="Nakazawa F."/>
            <person name="Scannapieco F.A."/>
        </authorList>
    </citation>
    <scope>NUCLEOTIDE SEQUENCE [LARGE SCALE GENOMIC DNA]</scope>
    <source>
        <strain evidence="1 2">JCM 15642</strain>
    </source>
</reference>
<comment type="caution">
    <text evidence="1">The sequence shown here is derived from an EMBL/GenBank/DDBJ whole genome shotgun (WGS) entry which is preliminary data.</text>
</comment>
<protein>
    <recommendedName>
        <fullName evidence="3">Leucine-rich repeat domain-containing protein</fullName>
    </recommendedName>
</protein>
<dbReference type="Pfam" id="PF13306">
    <property type="entry name" value="LRR_5"/>
    <property type="match status" value="1"/>
</dbReference>
<gene>
    <name evidence="1" type="ORF">VRHSUH09_06515</name>
</gene>
<evidence type="ECO:0000313" key="1">
    <source>
        <dbReference type="EMBL" id="PQL12067.1"/>
    </source>
</evidence>
<proteinExistence type="predicted"/>
<accession>A0ABX5BX21</accession>
<evidence type="ECO:0008006" key="3">
    <source>
        <dbReference type="Google" id="ProtNLM"/>
    </source>
</evidence>